<reference evidence="3 4" key="1">
    <citation type="submission" date="2020-01" db="EMBL/GenBank/DDBJ databases">
        <title>Polyphasic characterisation and genomic insights into a novel alkali tolerant bacterium VR-M41.</title>
        <authorList>
            <person name="Vemuluri V.R."/>
        </authorList>
    </citation>
    <scope>NUCLEOTIDE SEQUENCE [LARGE SCALE GENOMIC DNA]</scope>
    <source>
        <strain evidence="3 4">VR-M41</strain>
    </source>
</reference>
<dbReference type="InterPro" id="IPR008929">
    <property type="entry name" value="Chondroitin_lyas"/>
</dbReference>
<dbReference type="EMBL" id="JAAFGS010000010">
    <property type="protein sequence ID" value="NGZ77656.1"/>
    <property type="molecule type" value="Genomic_DNA"/>
</dbReference>
<dbReference type="InterPro" id="IPR012480">
    <property type="entry name" value="Hepar_II_III_C"/>
</dbReference>
<dbReference type="Proteomes" id="UP000800303">
    <property type="component" value="Unassembled WGS sequence"/>
</dbReference>
<dbReference type="Gene3D" id="2.70.98.70">
    <property type="match status" value="1"/>
</dbReference>
<dbReference type="Gene3D" id="1.50.10.100">
    <property type="entry name" value="Chondroitin AC/alginate lyase"/>
    <property type="match status" value="1"/>
</dbReference>
<evidence type="ECO:0000313" key="4">
    <source>
        <dbReference type="Proteomes" id="UP000800303"/>
    </source>
</evidence>
<sequence>MIAYHRLREAILQVERRPNDLAGAEITPEKLAELRASKRFEGLLEEIRSEAESGVNEPLPELDFALFRTFRAQGTRLEYERPYFQRRGRLLALTLALLIDGEERVVPALERTVWEICGEYSWAIPAHLPYSTAEAEETLPSDRIVDLFAAETAHALAEMLLLVGERLHPWIAQRVRSEVERRIFEPVFRSEQPFFWFSAEHNWSAVCAGAVGMAALLLVEDRERLAWMQAKIVDAMESFLSGYGDDGCCMEGAGYWTYGFGYYVYWAEMLHAYTGGRLDLLQDGKVRRIADYAGIVALTEPACINFSDCSPVNRLHPGLLSRLGSRIGASSPPVPHPPSFHSDHCYRWPHQVRNLLWTDESSGEGRVPAGTTRFPDAGWVIDKRETRAGLFAFAAKGGSNDEPHNHNDLGHFILHVAGETLLADLGPGVYTQDYFGPDRYRHLHPSSLGHSVPVINGQPQMGGTSYRAAILRSKSDGDRLYFDLDLTRAYGEEARLTAYMRHFVWTCRNGDPSASLEVRDVFEFQAGSRSDERSAASEGNRITEHLISFHRPHAADGSVIWTGERGSVELLYDPSVFRAEIEELDSRAHLGEEQKVYRTALTADLLPQRFVGEWTLRCSAH</sequence>
<proteinExistence type="predicted"/>
<evidence type="ECO:0000313" key="3">
    <source>
        <dbReference type="EMBL" id="NGZ77656.1"/>
    </source>
</evidence>
<dbReference type="Pfam" id="PF07940">
    <property type="entry name" value="Hepar_II_III_C"/>
    <property type="match status" value="1"/>
</dbReference>
<dbReference type="RefSeq" id="WP_166278472.1">
    <property type="nucleotide sequence ID" value="NZ_JAAFGS010000010.1"/>
</dbReference>
<accession>A0ABX0F9P4</accession>
<organism evidence="3 4">
    <name type="scientific">Saccharibacillus alkalitolerans</name>
    <dbReference type="NCBI Taxonomy" id="2705290"/>
    <lineage>
        <taxon>Bacteria</taxon>
        <taxon>Bacillati</taxon>
        <taxon>Bacillota</taxon>
        <taxon>Bacilli</taxon>
        <taxon>Bacillales</taxon>
        <taxon>Paenibacillaceae</taxon>
        <taxon>Saccharibacillus</taxon>
    </lineage>
</organism>
<comment type="subcellular location">
    <subcellularLocation>
        <location evidence="1">Cell envelope</location>
    </subcellularLocation>
</comment>
<name>A0ABX0F9P4_9BACL</name>
<comment type="caution">
    <text evidence="3">The sequence shown here is derived from an EMBL/GenBank/DDBJ whole genome shotgun (WGS) entry which is preliminary data.</text>
</comment>
<evidence type="ECO:0000259" key="2">
    <source>
        <dbReference type="Pfam" id="PF07940"/>
    </source>
</evidence>
<dbReference type="SUPFAM" id="SSF48230">
    <property type="entry name" value="Chondroitin AC/alginate lyase"/>
    <property type="match status" value="1"/>
</dbReference>
<gene>
    <name evidence="3" type="ORF">GYN08_20395</name>
</gene>
<feature type="domain" description="Heparinase II/III-like C-terminal" evidence="2">
    <location>
        <begin position="369"/>
        <end position="550"/>
    </location>
</feature>
<protein>
    <recommendedName>
        <fullName evidence="2">Heparinase II/III-like C-terminal domain-containing protein</fullName>
    </recommendedName>
</protein>
<evidence type="ECO:0000256" key="1">
    <source>
        <dbReference type="ARBA" id="ARBA00004196"/>
    </source>
</evidence>
<keyword evidence="4" id="KW-1185">Reference proteome</keyword>